<dbReference type="Proteomes" id="UP000432015">
    <property type="component" value="Unassembled WGS sequence"/>
</dbReference>
<evidence type="ECO:0000256" key="2">
    <source>
        <dbReference type="ARBA" id="ARBA00023125"/>
    </source>
</evidence>
<dbReference type="GO" id="GO:0003700">
    <property type="term" value="F:DNA-binding transcription factor activity"/>
    <property type="evidence" value="ECO:0007669"/>
    <property type="project" value="InterPro"/>
</dbReference>
<dbReference type="PROSITE" id="PS51118">
    <property type="entry name" value="HTH_HXLR"/>
    <property type="match status" value="1"/>
</dbReference>
<accession>A0A7K1KVN1</accession>
<keyword evidence="3" id="KW-0804">Transcription</keyword>
<evidence type="ECO:0000313" key="5">
    <source>
        <dbReference type="EMBL" id="MUN36248.1"/>
    </source>
</evidence>
<keyword evidence="6" id="KW-1185">Reference proteome</keyword>
<dbReference type="AlphaFoldDB" id="A0A7K1KVN1"/>
<dbReference type="Gene3D" id="1.10.10.10">
    <property type="entry name" value="Winged helix-like DNA-binding domain superfamily/Winged helix DNA-binding domain"/>
    <property type="match status" value="1"/>
</dbReference>
<dbReference type="GO" id="GO:0003677">
    <property type="term" value="F:DNA binding"/>
    <property type="evidence" value="ECO:0007669"/>
    <property type="project" value="UniProtKB-KW"/>
</dbReference>
<comment type="caution">
    <text evidence="5">The sequence shown here is derived from an EMBL/GenBank/DDBJ whole genome shotgun (WGS) entry which is preliminary data.</text>
</comment>
<sequence length="151" mass="16786">MRPPEKKRADCSPKTLERAAVTHQTVGHERGPLADCPDTALVPPDRDPHCPIDITLAAVAGRWTPLILREFLRRDEATYSELSAALPALSDKVLSDRLAQLTNAGVVERHRTPGWPPRVRYTLTPHGRALEPVMHAMWNWGTKTNNPSHPA</sequence>
<dbReference type="PANTHER" id="PTHR33204:SF37">
    <property type="entry name" value="HTH-TYPE TRANSCRIPTIONAL REGULATOR YODB"/>
    <property type="match status" value="1"/>
</dbReference>
<keyword evidence="2" id="KW-0238">DNA-binding</keyword>
<dbReference type="PANTHER" id="PTHR33204">
    <property type="entry name" value="TRANSCRIPTIONAL REGULATOR, MARR FAMILY"/>
    <property type="match status" value="1"/>
</dbReference>
<dbReference type="InterPro" id="IPR011991">
    <property type="entry name" value="ArsR-like_HTH"/>
</dbReference>
<evidence type="ECO:0000256" key="1">
    <source>
        <dbReference type="ARBA" id="ARBA00023015"/>
    </source>
</evidence>
<dbReference type="InterPro" id="IPR036390">
    <property type="entry name" value="WH_DNA-bd_sf"/>
</dbReference>
<dbReference type="Pfam" id="PF01638">
    <property type="entry name" value="HxlR"/>
    <property type="match status" value="1"/>
</dbReference>
<protein>
    <submittedName>
        <fullName evidence="5">Transcriptional regulator</fullName>
    </submittedName>
</protein>
<gene>
    <name evidence="5" type="ORF">GNZ18_06505</name>
</gene>
<dbReference type="SMART" id="SM00418">
    <property type="entry name" value="HTH_ARSR"/>
    <property type="match status" value="1"/>
</dbReference>
<name>A0A7K1KVN1_9ACTN</name>
<keyword evidence="1" id="KW-0805">Transcription regulation</keyword>
<dbReference type="CDD" id="cd00090">
    <property type="entry name" value="HTH_ARSR"/>
    <property type="match status" value="1"/>
</dbReference>
<dbReference type="InterPro" id="IPR002577">
    <property type="entry name" value="HTH_HxlR"/>
</dbReference>
<dbReference type="SUPFAM" id="SSF46785">
    <property type="entry name" value="Winged helix' DNA-binding domain"/>
    <property type="match status" value="1"/>
</dbReference>
<evidence type="ECO:0000256" key="3">
    <source>
        <dbReference type="ARBA" id="ARBA00023163"/>
    </source>
</evidence>
<dbReference type="InterPro" id="IPR001845">
    <property type="entry name" value="HTH_ArsR_DNA-bd_dom"/>
</dbReference>
<evidence type="ECO:0000313" key="6">
    <source>
        <dbReference type="Proteomes" id="UP000432015"/>
    </source>
</evidence>
<evidence type="ECO:0000259" key="4">
    <source>
        <dbReference type="PROSITE" id="PS51118"/>
    </source>
</evidence>
<organism evidence="5 6">
    <name type="scientific">Actinomadura litoris</name>
    <dbReference type="NCBI Taxonomy" id="2678616"/>
    <lineage>
        <taxon>Bacteria</taxon>
        <taxon>Bacillati</taxon>
        <taxon>Actinomycetota</taxon>
        <taxon>Actinomycetes</taxon>
        <taxon>Streptosporangiales</taxon>
        <taxon>Thermomonosporaceae</taxon>
        <taxon>Actinomadura</taxon>
    </lineage>
</organism>
<dbReference type="InterPro" id="IPR036388">
    <property type="entry name" value="WH-like_DNA-bd_sf"/>
</dbReference>
<reference evidence="5 6" key="1">
    <citation type="submission" date="2019-11" db="EMBL/GenBank/DDBJ databases">
        <authorList>
            <person name="Cao P."/>
        </authorList>
    </citation>
    <scope>NUCLEOTIDE SEQUENCE [LARGE SCALE GENOMIC DNA]</scope>
    <source>
        <strain evidence="5 6">NEAU-AAG5</strain>
    </source>
</reference>
<feature type="domain" description="HTH hxlR-type" evidence="4">
    <location>
        <begin position="50"/>
        <end position="149"/>
    </location>
</feature>
<proteinExistence type="predicted"/>
<dbReference type="EMBL" id="WOFH01000002">
    <property type="protein sequence ID" value="MUN36248.1"/>
    <property type="molecule type" value="Genomic_DNA"/>
</dbReference>